<accession>A0AAD1X9Q8</accession>
<keyword evidence="3" id="KW-1185">Reference proteome</keyword>
<evidence type="ECO:0000313" key="3">
    <source>
        <dbReference type="Proteomes" id="UP001295684"/>
    </source>
</evidence>
<proteinExistence type="predicted"/>
<evidence type="ECO:0000256" key="1">
    <source>
        <dbReference type="SAM" id="MobiDB-lite"/>
    </source>
</evidence>
<feature type="compositionally biased region" description="Basic and acidic residues" evidence="1">
    <location>
        <begin position="172"/>
        <end position="182"/>
    </location>
</feature>
<dbReference type="AlphaFoldDB" id="A0AAD1X9Q8"/>
<dbReference type="Proteomes" id="UP001295684">
    <property type="component" value="Unassembled WGS sequence"/>
</dbReference>
<comment type="caution">
    <text evidence="2">The sequence shown here is derived from an EMBL/GenBank/DDBJ whole genome shotgun (WGS) entry which is preliminary data.</text>
</comment>
<reference evidence="2" key="1">
    <citation type="submission" date="2023-07" db="EMBL/GenBank/DDBJ databases">
        <authorList>
            <consortium name="AG Swart"/>
            <person name="Singh M."/>
            <person name="Singh A."/>
            <person name="Seah K."/>
            <person name="Emmerich C."/>
        </authorList>
    </citation>
    <scope>NUCLEOTIDE SEQUENCE</scope>
    <source>
        <strain evidence="2">DP1</strain>
    </source>
</reference>
<protein>
    <submittedName>
        <fullName evidence="2">Uncharacterized protein</fullName>
    </submittedName>
</protein>
<evidence type="ECO:0000313" key="2">
    <source>
        <dbReference type="EMBL" id="CAI2362911.1"/>
    </source>
</evidence>
<sequence length="213" mass="24948">MTTDNTHIRRIMIRKNRNPSVEIQRKISLSSSPMNQSEYMKSSICTDKSDCAPSLVRSCKVRRKRVLKFDPKFEEFLSHNHKSCLKDLNCSINTYEGVSDCFDDRMKKKLRTRVHKSCSRERPNRRRPKITISNEILIVQDNFELPDIKKANEGLQTSEYKRNISKNSKKKIGSEKPGESRNKTLKQKIRSRLSLLNREFRSQTLCTLPRISN</sequence>
<gene>
    <name evidence="2" type="ORF">ECRASSUSDP1_LOCUS4241</name>
</gene>
<organism evidence="2 3">
    <name type="scientific">Euplotes crassus</name>
    <dbReference type="NCBI Taxonomy" id="5936"/>
    <lineage>
        <taxon>Eukaryota</taxon>
        <taxon>Sar</taxon>
        <taxon>Alveolata</taxon>
        <taxon>Ciliophora</taxon>
        <taxon>Intramacronucleata</taxon>
        <taxon>Spirotrichea</taxon>
        <taxon>Hypotrichia</taxon>
        <taxon>Euplotida</taxon>
        <taxon>Euplotidae</taxon>
        <taxon>Moneuplotes</taxon>
    </lineage>
</organism>
<name>A0AAD1X9Q8_EUPCR</name>
<feature type="region of interest" description="Disordered" evidence="1">
    <location>
        <begin position="164"/>
        <end position="186"/>
    </location>
</feature>
<dbReference type="EMBL" id="CAMPGE010004070">
    <property type="protein sequence ID" value="CAI2362911.1"/>
    <property type="molecule type" value="Genomic_DNA"/>
</dbReference>